<keyword evidence="1" id="KW-0808">Transferase</keyword>
<reference evidence="1 2" key="1">
    <citation type="submission" date="2020-04" db="EMBL/GenBank/DDBJ databases">
        <title>Knoellia sp. isolate from air conditioner.</title>
        <authorList>
            <person name="Chea S."/>
            <person name="Kim D.-U."/>
        </authorList>
    </citation>
    <scope>NUCLEOTIDE SEQUENCE [LARGE SCALE GENOMIC DNA]</scope>
    <source>
        <strain evidence="1 2">DB2414S</strain>
    </source>
</reference>
<keyword evidence="2" id="KW-1185">Reference proteome</keyword>
<organism evidence="1 2">
    <name type="scientific">Knoellia koreensis</name>
    <dbReference type="NCBI Taxonomy" id="2730921"/>
    <lineage>
        <taxon>Bacteria</taxon>
        <taxon>Bacillati</taxon>
        <taxon>Actinomycetota</taxon>
        <taxon>Actinomycetes</taxon>
        <taxon>Micrococcales</taxon>
        <taxon>Intrasporangiaceae</taxon>
        <taxon>Knoellia</taxon>
    </lineage>
</organism>
<gene>
    <name evidence="1" type="ORF">HJG52_11255</name>
</gene>
<dbReference type="GO" id="GO:0016740">
    <property type="term" value="F:transferase activity"/>
    <property type="evidence" value="ECO:0007669"/>
    <property type="project" value="UniProtKB-KW"/>
</dbReference>
<sequence>MAAPTRPSERVLDLFAVPDDVRPLPGGQGASVVAGDLVLSPGRDAATASWLCPPVARMAVGLDLRPRRSLRLAMPVPARDGEWVVDGWAASRYEPDTTACTDLDVLVATGRLLHAELAVAFPTRPAGLDQRTDRWAEAERIAFATPAEIRSAATPDDPRSNLLAVAADVVEAVGDVRLGDDQLVHGDLAGNVLLDASGTPVVIDLAPYWRPPLWAEAVCVLDAVLWLGADVRALADWSHGIPALALARAVTFRLLSDGPRADVDRYAAVLAHAWPSP</sequence>
<proteinExistence type="predicted"/>
<accession>A0A849H9M8</accession>
<dbReference type="RefSeq" id="WP_171243669.1">
    <property type="nucleotide sequence ID" value="NZ_JABEPQ010000002.1"/>
</dbReference>
<comment type="caution">
    <text evidence="1">The sequence shown here is derived from an EMBL/GenBank/DDBJ whole genome shotgun (WGS) entry which is preliminary data.</text>
</comment>
<dbReference type="Proteomes" id="UP000588586">
    <property type="component" value="Unassembled WGS sequence"/>
</dbReference>
<dbReference type="AlphaFoldDB" id="A0A849H9M8"/>
<dbReference type="EMBL" id="JABEPQ010000002">
    <property type="protein sequence ID" value="NNM46580.1"/>
    <property type="molecule type" value="Genomic_DNA"/>
</dbReference>
<protein>
    <submittedName>
        <fullName evidence="1">Aminoglycoside phosphotransferase</fullName>
    </submittedName>
</protein>
<evidence type="ECO:0000313" key="2">
    <source>
        <dbReference type="Proteomes" id="UP000588586"/>
    </source>
</evidence>
<name>A0A849H9M8_9MICO</name>
<evidence type="ECO:0000313" key="1">
    <source>
        <dbReference type="EMBL" id="NNM46580.1"/>
    </source>
</evidence>